<dbReference type="PANTHER" id="PTHR33154">
    <property type="entry name" value="TRANSCRIPTIONAL REGULATOR, ARSR FAMILY"/>
    <property type="match status" value="1"/>
</dbReference>
<dbReference type="InterPro" id="IPR001845">
    <property type="entry name" value="HTH_ArsR_DNA-bd_dom"/>
</dbReference>
<protein>
    <submittedName>
        <fullName evidence="5">ArsR family transcriptional regulator</fullName>
    </submittedName>
</protein>
<name>A0A078KQ14_9FIRM</name>
<dbReference type="EMBL" id="LM995447">
    <property type="protein sequence ID" value="CDZ24622.1"/>
    <property type="molecule type" value="Genomic_DNA"/>
</dbReference>
<sequence>MDYYLENTKVFKALGDPKRAMIVDMLSCGELCACNILEKFEMSQSTLSHHMKILCECGIVKAREEGKWTYYSLDDDTISKTKQFFCAITSNKENCICKDNSICCKGCNENE</sequence>
<dbReference type="InterPro" id="IPR036388">
    <property type="entry name" value="WH-like_DNA-bd_sf"/>
</dbReference>
<dbReference type="InterPro" id="IPR036390">
    <property type="entry name" value="WH_DNA-bd_sf"/>
</dbReference>
<proteinExistence type="predicted"/>
<dbReference type="STRING" id="29343.CCDG5_1512"/>
<evidence type="ECO:0000256" key="3">
    <source>
        <dbReference type="ARBA" id="ARBA00023163"/>
    </source>
</evidence>
<dbReference type="SMART" id="SM00418">
    <property type="entry name" value="HTH_ARSR"/>
    <property type="match status" value="1"/>
</dbReference>
<dbReference type="NCBIfam" id="NF033788">
    <property type="entry name" value="HTH_metalloreg"/>
    <property type="match status" value="1"/>
</dbReference>
<keyword evidence="3" id="KW-0804">Transcription</keyword>
<dbReference type="PROSITE" id="PS50987">
    <property type="entry name" value="HTH_ARSR_2"/>
    <property type="match status" value="1"/>
</dbReference>
<reference evidence="6" key="1">
    <citation type="submission" date="2014-07" db="EMBL/GenBank/DDBJ databases">
        <authorList>
            <person name="Wibberg D."/>
        </authorList>
    </citation>
    <scope>NUCLEOTIDE SEQUENCE [LARGE SCALE GENOMIC DNA]</scope>
    <source>
        <strain evidence="6">DG5</strain>
    </source>
</reference>
<evidence type="ECO:0000313" key="5">
    <source>
        <dbReference type="EMBL" id="CDZ24622.1"/>
    </source>
</evidence>
<dbReference type="GO" id="GO:0003700">
    <property type="term" value="F:DNA-binding transcription factor activity"/>
    <property type="evidence" value="ECO:0007669"/>
    <property type="project" value="InterPro"/>
</dbReference>
<dbReference type="InterPro" id="IPR051081">
    <property type="entry name" value="HTH_MetalResp_TranReg"/>
</dbReference>
<evidence type="ECO:0000313" key="6">
    <source>
        <dbReference type="Proteomes" id="UP000032431"/>
    </source>
</evidence>
<dbReference type="KEGG" id="ccel:CCDG5_1512"/>
<evidence type="ECO:0000259" key="4">
    <source>
        <dbReference type="PROSITE" id="PS50987"/>
    </source>
</evidence>
<keyword evidence="6" id="KW-1185">Reference proteome</keyword>
<dbReference type="OrthoDB" id="9798835at2"/>
<dbReference type="GO" id="GO:0003677">
    <property type="term" value="F:DNA binding"/>
    <property type="evidence" value="ECO:0007669"/>
    <property type="project" value="UniProtKB-KW"/>
</dbReference>
<dbReference type="InterPro" id="IPR011991">
    <property type="entry name" value="ArsR-like_HTH"/>
</dbReference>
<evidence type="ECO:0000256" key="1">
    <source>
        <dbReference type="ARBA" id="ARBA00023015"/>
    </source>
</evidence>
<dbReference type="HOGENOM" id="CLU_097806_3_5_9"/>
<feature type="domain" description="HTH arsR-type" evidence="4">
    <location>
        <begin position="1"/>
        <end position="93"/>
    </location>
</feature>
<organism evidence="5 6">
    <name type="scientific">[Clostridium] cellulosi</name>
    <dbReference type="NCBI Taxonomy" id="29343"/>
    <lineage>
        <taxon>Bacteria</taxon>
        <taxon>Bacillati</taxon>
        <taxon>Bacillota</taxon>
        <taxon>Clostridia</taxon>
        <taxon>Eubacteriales</taxon>
        <taxon>Oscillospiraceae</taxon>
        <taxon>Oscillospiraceae incertae sedis</taxon>
    </lineage>
</organism>
<keyword evidence="1" id="KW-0805">Transcription regulation</keyword>
<dbReference type="PANTHER" id="PTHR33154:SF18">
    <property type="entry name" value="ARSENICAL RESISTANCE OPERON REPRESSOR"/>
    <property type="match status" value="1"/>
</dbReference>
<keyword evidence="2" id="KW-0238">DNA-binding</keyword>
<dbReference type="SUPFAM" id="SSF46785">
    <property type="entry name" value="Winged helix' DNA-binding domain"/>
    <property type="match status" value="1"/>
</dbReference>
<dbReference type="Pfam" id="PF01022">
    <property type="entry name" value="HTH_5"/>
    <property type="match status" value="1"/>
</dbReference>
<evidence type="ECO:0000256" key="2">
    <source>
        <dbReference type="ARBA" id="ARBA00023125"/>
    </source>
</evidence>
<dbReference type="AlphaFoldDB" id="A0A078KQ14"/>
<dbReference type="CDD" id="cd00090">
    <property type="entry name" value="HTH_ARSR"/>
    <property type="match status" value="1"/>
</dbReference>
<dbReference type="PRINTS" id="PR00778">
    <property type="entry name" value="HTHARSR"/>
</dbReference>
<gene>
    <name evidence="5" type="ORF">CCDG5_1512</name>
</gene>
<dbReference type="PATRIC" id="fig|29343.3.peg.1594"/>
<dbReference type="Gene3D" id="1.10.10.10">
    <property type="entry name" value="Winged helix-like DNA-binding domain superfamily/Winged helix DNA-binding domain"/>
    <property type="match status" value="1"/>
</dbReference>
<accession>A0A078KQ14</accession>
<dbReference type="Proteomes" id="UP000032431">
    <property type="component" value="Chromosome I"/>
</dbReference>